<feature type="compositionally biased region" description="Low complexity" evidence="1">
    <location>
        <begin position="974"/>
        <end position="988"/>
    </location>
</feature>
<feature type="chain" id="PRO_5044131794" description="GYF domain-containing protein" evidence="2">
    <location>
        <begin position="18"/>
        <end position="1507"/>
    </location>
</feature>
<dbReference type="InterPro" id="IPR051640">
    <property type="entry name" value="GRB10-interact_GYF"/>
</dbReference>
<keyword evidence="2" id="KW-0732">Signal</keyword>
<sequence>MIFALSILMIIRLFLRALRVLSTGEHSTSPNSSLSSTSNATNSVFKFSAAKYRYSKEEILSLRKSVTESISDEVRNEIIENLKDVDSVYRPTIIDPLSLTTPTTEELLHLNSVTSFVSGRTRDGNRMGGNQSTGTTDGGQRRGGLQQNGSSRGGQNGSRGRGRGSGQNDGYSNRGGIGTSEDVEGDIGSSYGNRPVNNYSRQRSYEDRDQSQQQQTFRRGGSGLNRQQNDSGGWRRPREQNDFPPEGLEDEESWDEPQEHAVNSTSSWTSSNNRGSGGGMRRQQESRTKSDEKWGDDKNNYYGGDTNGNNRGWRSGGPGSERRYDDRNSDSTDRGGLRRVPQRVQQNITRRPDQQDRMPEWMDDGEADGGGMTFDQGTFISTKPQEKPSVASLSEKKSTTTSTTQNDNHTKETTKNNLERNIQSSKEQAEVEKKVIPLTPAVSIPSTMELTKNPESEQQQPKLTAVTSLINNTPILPVVVENEGNKFTSIVNPPVKIPIQTKPNINWDEDAYQPADIAAKVIEATLAEDHDYVPSSYLADVNLKQWYYKDPQGNTQGPFSSQDMERWFSAGYFTILLPVKRIGDMHFTTIRDLTEKLGHLPFTTASGTVPSLVTKQQPVAIIEQQQQQQQQQHRSLLERMQNNPSNQSGTTLNTATHTLGLQQQSYQQRPSSQPQIPEHSLLFRHQSSVPDGNHPDLTSPSLFYSSQSPSSLSFQPFLQHPHIQSQISSFLSAANVSEPNIAASSSIPQPTTNVLHQRSLSAIPVPPLTSNLLSQTQQQQQQQQQIPQTQSYVQNRVQQGTQEQQHAGMDRNYIFKTEKGLLDLTKQSLQTGPSADLLQEIQRRLILGQQHQQNLFSSSGSSQQQYVQHTAPDIVQRLEEAMKNHEQREKEKQKRFDDEKRQIDEEKRKLAQQYEEFRLKQHLEEENKRQQQIMIEKELQRQQESKKREDNQQKNLLAEQMKGMLKQFEEKKQQQQQQQQSLSLSSPIQQQQNSFLTTIKSPSQKLQQPVAATIWQNLPAPATVDPMLAYQQSYEFQKQQQTKIEAQQAENIRRYENQLQQSHQIQQHQHLYQAQQPSIHHTQFKLPETTNWARQTSNDAFQHKPQMNFVDIQKEEELNLKNQPKSEPEPIFQRSRKDQPQVHKPNSWAQTLFSSSLLNEYEPSENVHQSSPSASDATTSNIQNYNQQATSAVLSILNINPKANEKRDHINQRLSQPMGSGSTKPAWNTTMIPTQKSLHDIQMEQAASNQQQQQLNELSSSNQKQQHQPTFGQIGTSSGGFSFSSVPQTVQTLGTTSWGGIFEQPPHQQQHHQATCWEEQLNTKKFNSSSAPWTELSVSSSPLCQTNPSPSSARNGELSKVEKETKNLFATPRSIDALSKWTQAQFEHNSHAVDVPTLVSLLKDIDNVDEIVEYVQPYIMGSTDKAKQFANEFVAKRKQLQNAEPTLDSQDLDELAMSTTDEGFQLASSNGNKKKQKKVKGQKIDVKQLGFTVQNADNRGEIEKVSM</sequence>
<dbReference type="PROSITE" id="PS50829">
    <property type="entry name" value="GYF"/>
    <property type="match status" value="1"/>
</dbReference>
<dbReference type="Proteomes" id="UP000681722">
    <property type="component" value="Unassembled WGS sequence"/>
</dbReference>
<dbReference type="SUPFAM" id="SSF55277">
    <property type="entry name" value="GYF domain"/>
    <property type="match status" value="1"/>
</dbReference>
<dbReference type="OrthoDB" id="48509at2759"/>
<feature type="compositionally biased region" description="Polar residues" evidence="1">
    <location>
        <begin position="1337"/>
        <end position="1354"/>
    </location>
</feature>
<evidence type="ECO:0000256" key="2">
    <source>
        <dbReference type="SAM" id="SignalP"/>
    </source>
</evidence>
<evidence type="ECO:0000256" key="1">
    <source>
        <dbReference type="SAM" id="MobiDB-lite"/>
    </source>
</evidence>
<feature type="region of interest" description="Disordered" evidence="1">
    <location>
        <begin position="1337"/>
        <end position="1359"/>
    </location>
</feature>
<feature type="compositionally biased region" description="Polar residues" evidence="1">
    <location>
        <begin position="791"/>
        <end position="805"/>
    </location>
</feature>
<feature type="compositionally biased region" description="Low complexity" evidence="1">
    <location>
        <begin position="264"/>
        <end position="274"/>
    </location>
</feature>
<dbReference type="Pfam" id="PF02213">
    <property type="entry name" value="GYF"/>
    <property type="match status" value="1"/>
</dbReference>
<feature type="compositionally biased region" description="Basic and acidic residues" evidence="1">
    <location>
        <begin position="282"/>
        <end position="299"/>
    </location>
</feature>
<feature type="region of interest" description="Disordered" evidence="1">
    <location>
        <begin position="766"/>
        <end position="810"/>
    </location>
</feature>
<accession>A0A813QAY9</accession>
<gene>
    <name evidence="4" type="ORF">GPM918_LOCUS1573</name>
    <name evidence="5" type="ORF">OVA965_LOCUS5433</name>
    <name evidence="6" type="ORF">SRO942_LOCUS1573</name>
    <name evidence="7" type="ORF">TMI583_LOCUS5434</name>
</gene>
<feature type="region of interest" description="Disordered" evidence="1">
    <location>
        <begin position="967"/>
        <end position="988"/>
    </location>
</feature>
<dbReference type="EMBL" id="CAJNOQ010000149">
    <property type="protein sequence ID" value="CAF0764483.1"/>
    <property type="molecule type" value="Genomic_DNA"/>
</dbReference>
<dbReference type="EMBL" id="CAJOBC010000149">
    <property type="protein sequence ID" value="CAF3545712.1"/>
    <property type="molecule type" value="Genomic_DNA"/>
</dbReference>
<evidence type="ECO:0000313" key="4">
    <source>
        <dbReference type="EMBL" id="CAF0764483.1"/>
    </source>
</evidence>
<feature type="domain" description="GYF" evidence="3">
    <location>
        <begin position="543"/>
        <end position="598"/>
    </location>
</feature>
<dbReference type="EMBL" id="CAJNOK010001525">
    <property type="protein sequence ID" value="CAF0816722.1"/>
    <property type="molecule type" value="Genomic_DNA"/>
</dbReference>
<dbReference type="PANTHER" id="PTHR14445:SF36">
    <property type="entry name" value="FI03272P-RELATED"/>
    <property type="match status" value="1"/>
</dbReference>
<evidence type="ECO:0000313" key="6">
    <source>
        <dbReference type="EMBL" id="CAF3545712.1"/>
    </source>
</evidence>
<dbReference type="GO" id="GO:0005829">
    <property type="term" value="C:cytosol"/>
    <property type="evidence" value="ECO:0007669"/>
    <property type="project" value="TreeGrafter"/>
</dbReference>
<feature type="compositionally biased region" description="Polar residues" evidence="1">
    <location>
        <begin position="190"/>
        <end position="202"/>
    </location>
</feature>
<feature type="region of interest" description="Disordered" evidence="1">
    <location>
        <begin position="118"/>
        <end position="434"/>
    </location>
</feature>
<dbReference type="SMART" id="SM00444">
    <property type="entry name" value="GYF"/>
    <property type="match status" value="1"/>
</dbReference>
<comment type="caution">
    <text evidence="4">The sequence shown here is derived from an EMBL/GenBank/DDBJ whole genome shotgun (WGS) entry which is preliminary data.</text>
</comment>
<protein>
    <recommendedName>
        <fullName evidence="3">GYF domain-containing protein</fullName>
    </recommendedName>
</protein>
<dbReference type="Proteomes" id="UP000682733">
    <property type="component" value="Unassembled WGS sequence"/>
</dbReference>
<dbReference type="Proteomes" id="UP000677228">
    <property type="component" value="Unassembled WGS sequence"/>
</dbReference>
<dbReference type="EMBL" id="CAJOBA010001526">
    <property type="protein sequence ID" value="CAF3600899.1"/>
    <property type="molecule type" value="Genomic_DNA"/>
</dbReference>
<dbReference type="CDD" id="cd00072">
    <property type="entry name" value="GYF"/>
    <property type="match status" value="1"/>
</dbReference>
<feature type="compositionally biased region" description="Gly residues" evidence="1">
    <location>
        <begin position="151"/>
        <end position="178"/>
    </location>
</feature>
<evidence type="ECO:0000313" key="5">
    <source>
        <dbReference type="EMBL" id="CAF0816722.1"/>
    </source>
</evidence>
<feature type="compositionally biased region" description="Acidic residues" evidence="1">
    <location>
        <begin position="247"/>
        <end position="256"/>
    </location>
</feature>
<feature type="compositionally biased region" description="Low complexity" evidence="1">
    <location>
        <begin position="775"/>
        <end position="790"/>
    </location>
</feature>
<feature type="compositionally biased region" description="Basic and acidic residues" evidence="1">
    <location>
        <begin position="408"/>
        <end position="418"/>
    </location>
</feature>
<evidence type="ECO:0000259" key="3">
    <source>
        <dbReference type="PROSITE" id="PS50829"/>
    </source>
</evidence>
<feature type="signal peptide" evidence="2">
    <location>
        <begin position="1"/>
        <end position="17"/>
    </location>
</feature>
<evidence type="ECO:0000313" key="8">
    <source>
        <dbReference type="Proteomes" id="UP000663829"/>
    </source>
</evidence>
<organism evidence="4 8">
    <name type="scientific">Didymodactylos carnosus</name>
    <dbReference type="NCBI Taxonomy" id="1234261"/>
    <lineage>
        <taxon>Eukaryota</taxon>
        <taxon>Metazoa</taxon>
        <taxon>Spiralia</taxon>
        <taxon>Gnathifera</taxon>
        <taxon>Rotifera</taxon>
        <taxon>Eurotatoria</taxon>
        <taxon>Bdelloidea</taxon>
        <taxon>Philodinida</taxon>
        <taxon>Philodinidae</taxon>
        <taxon>Didymodactylos</taxon>
    </lineage>
</organism>
<feature type="compositionally biased region" description="Low complexity" evidence="1">
    <location>
        <begin position="1243"/>
        <end position="1266"/>
    </location>
</feature>
<feature type="compositionally biased region" description="Basic and acidic residues" evidence="1">
    <location>
        <begin position="350"/>
        <end position="360"/>
    </location>
</feature>
<feature type="compositionally biased region" description="Polar residues" evidence="1">
    <location>
        <begin position="1267"/>
        <end position="1276"/>
    </location>
</feature>
<reference evidence="4" key="1">
    <citation type="submission" date="2021-02" db="EMBL/GenBank/DDBJ databases">
        <authorList>
            <person name="Nowell W R."/>
        </authorList>
    </citation>
    <scope>NUCLEOTIDE SEQUENCE</scope>
</reference>
<proteinExistence type="predicted"/>
<dbReference type="Gene3D" id="3.30.1490.40">
    <property type="match status" value="1"/>
</dbReference>
<dbReference type="PANTHER" id="PTHR14445">
    <property type="entry name" value="GRB10 INTERACTING GYF PROTEIN"/>
    <property type="match status" value="1"/>
</dbReference>
<feature type="region of interest" description="Disordered" evidence="1">
    <location>
        <begin position="1243"/>
        <end position="1286"/>
    </location>
</feature>
<feature type="compositionally biased region" description="Basic and acidic residues" evidence="1">
    <location>
        <begin position="1118"/>
        <end position="1128"/>
    </location>
</feature>
<dbReference type="Proteomes" id="UP000663829">
    <property type="component" value="Unassembled WGS sequence"/>
</dbReference>
<name>A0A813QAY9_9BILA</name>
<dbReference type="InterPro" id="IPR035445">
    <property type="entry name" value="GYF-like_dom_sf"/>
</dbReference>
<feature type="region of interest" description="Disordered" evidence="1">
    <location>
        <begin position="686"/>
        <end position="705"/>
    </location>
</feature>
<dbReference type="InterPro" id="IPR003169">
    <property type="entry name" value="GYF"/>
</dbReference>
<keyword evidence="8" id="KW-1185">Reference proteome</keyword>
<feature type="region of interest" description="Disordered" evidence="1">
    <location>
        <begin position="1118"/>
        <end position="1145"/>
    </location>
</feature>
<feature type="compositionally biased region" description="Low complexity" evidence="1">
    <location>
        <begin position="300"/>
        <end position="312"/>
    </location>
</feature>
<evidence type="ECO:0000313" key="7">
    <source>
        <dbReference type="EMBL" id="CAF3600899.1"/>
    </source>
</evidence>
<feature type="compositionally biased region" description="Basic and acidic residues" evidence="1">
    <location>
        <begin position="320"/>
        <end position="336"/>
    </location>
</feature>